<reference evidence="1 2" key="1">
    <citation type="journal article" date="2008" name="Microb. Ecol.">
        <title>Genomic analysis of freshwater cyanophage Pf-WMP3 Infecting cyanobacterium Phormidium foveolarum: the conserved elements for a phage.</title>
        <authorList>
            <person name="Liu X."/>
            <person name="Kong S."/>
            <person name="Shi M."/>
            <person name="Fu L."/>
            <person name="Gao Y."/>
            <person name="An C."/>
        </authorList>
    </citation>
    <scope>NUCLEOTIDE SEQUENCE [LARGE SCALE GENOMIC DNA]</scope>
</reference>
<accession>A5HL43</accession>
<dbReference type="RefSeq" id="YP_001285775.1">
    <property type="nucleotide sequence ID" value="NC_009551.1"/>
</dbReference>
<name>A5HL43_9CAUD</name>
<gene>
    <name evidence="1" type="ORF">PfWMP3_10</name>
</gene>
<dbReference type="EMBL" id="EF537008">
    <property type="protein sequence ID" value="ABQ12450.1"/>
    <property type="molecule type" value="Genomic_DNA"/>
</dbReference>
<dbReference type="OrthoDB" id="36283at10239"/>
<organism evidence="1 2">
    <name type="scientific">Phormidium phage Pf-WMP3</name>
    <dbReference type="NCBI Taxonomy" id="2914005"/>
    <lineage>
        <taxon>Viruses</taxon>
        <taxon>Duplodnaviria</taxon>
        <taxon>Heunggongvirae</taxon>
        <taxon>Uroviricota</taxon>
        <taxon>Caudoviricetes</taxon>
        <taxon>Saffermanviridae</taxon>
        <taxon>Wumptrevirus</taxon>
        <taxon>Wumptrevirus WMP3</taxon>
    </lineage>
</organism>
<protein>
    <submittedName>
        <fullName evidence="1">PfWMP3_10</fullName>
    </submittedName>
</protein>
<dbReference type="Proteomes" id="UP000006696">
    <property type="component" value="Segment"/>
</dbReference>
<dbReference type="GeneID" id="5220447"/>
<keyword evidence="2" id="KW-1185">Reference proteome</keyword>
<sequence>MTYIVTLQFTSGKTSTLPPIPEAVLNTLTEGLDKVQWIFLRDGAHVYVINTENVKALSIKPADNNN</sequence>
<proteinExistence type="predicted"/>
<evidence type="ECO:0000313" key="2">
    <source>
        <dbReference type="Proteomes" id="UP000006696"/>
    </source>
</evidence>
<evidence type="ECO:0000313" key="1">
    <source>
        <dbReference type="EMBL" id="ABQ12450.1"/>
    </source>
</evidence>
<dbReference type="KEGG" id="vg:5220447"/>